<comment type="caution">
    <text evidence="10">The sequence shown here is derived from an EMBL/GenBank/DDBJ whole genome shotgun (WGS) entry which is preliminary data.</text>
</comment>
<evidence type="ECO:0000256" key="1">
    <source>
        <dbReference type="ARBA" id="ARBA00010555"/>
    </source>
</evidence>
<proteinExistence type="inferred from homology"/>
<dbReference type="GO" id="GO:0006310">
    <property type="term" value="P:DNA recombination"/>
    <property type="evidence" value="ECO:0007669"/>
    <property type="project" value="UniProtKB-KW"/>
</dbReference>
<comment type="function">
    <text evidence="7">SbcCD cleaves DNA hairpin structures. These structures can inhibit DNA replication and are intermediates in certain DNA recombination reactions. The complex acts as a 3'-&gt;5' double strand exonuclease that can open hairpins. It also has a 5' single-strand endonuclease activity.</text>
</comment>
<keyword evidence="4 7" id="KW-0540">Nuclease</keyword>
<dbReference type="InterPro" id="IPR029052">
    <property type="entry name" value="Metallo-depent_PP-like"/>
</dbReference>
<dbReference type="EMBL" id="JACIFD010000008">
    <property type="protein sequence ID" value="MBB4071699.1"/>
    <property type="molecule type" value="Genomic_DNA"/>
</dbReference>
<keyword evidence="5 7" id="KW-0378">Hydrolase</keyword>
<dbReference type="InterPro" id="IPR004593">
    <property type="entry name" value="SbcD"/>
</dbReference>
<evidence type="ECO:0000313" key="10">
    <source>
        <dbReference type="EMBL" id="MBB4071699.1"/>
    </source>
</evidence>
<gene>
    <name evidence="7" type="primary">sbcD</name>
    <name evidence="10" type="ORF">F5897_001011</name>
</gene>
<dbReference type="InterPro" id="IPR041796">
    <property type="entry name" value="Mre11_N"/>
</dbReference>
<dbReference type="Gene3D" id="3.60.21.10">
    <property type="match status" value="1"/>
</dbReference>
<dbReference type="AlphaFoldDB" id="A0A840DQ76"/>
<dbReference type="Proteomes" id="UP000571183">
    <property type="component" value="Unassembled WGS sequence"/>
</dbReference>
<sequence length="385" mass="42256">MRILHTSDWHLGRSFHGYSLVDHTRQVLAALTEMVRREKVDVVLIAGDVFDHANPAAVQYQILEEQLLALRQAGAAVIAISGNHDNPLRLGFQSTWAARSNVHIITAKDGFRHPITIPDAHGEVDFYGIAYLEPRQSTALYAGAHCESQQALLTAVTAEIRELAAQRGNRAVVLAHCFAVGSGQQEHPEEAAGLHRDITAGGIDYVDAANFAGFSYAALGHLHGRQTLAPHVRYSGAPVYFSFGEVHRERGVWLVDLDAAGVSEVTWRALPVPRPLTRLRGTLEELLQLPGSDDWVEATLTDAVLPAEPMRQLQQIFPFCAALRHEPPEQQLASDAVSSYRERIAEKTPLQVAEGFLEFVRAGQPASELERELLAAAQTEDQDAN</sequence>
<evidence type="ECO:0000259" key="9">
    <source>
        <dbReference type="Pfam" id="PF12320"/>
    </source>
</evidence>
<dbReference type="Pfam" id="PF12320">
    <property type="entry name" value="SbcD_C"/>
    <property type="match status" value="1"/>
</dbReference>
<dbReference type="NCBIfam" id="TIGR00619">
    <property type="entry name" value="sbcd"/>
    <property type="match status" value="1"/>
</dbReference>
<dbReference type="CDD" id="cd00840">
    <property type="entry name" value="MPP_Mre11_N"/>
    <property type="match status" value="1"/>
</dbReference>
<evidence type="ECO:0000256" key="4">
    <source>
        <dbReference type="ARBA" id="ARBA00022722"/>
    </source>
</evidence>
<dbReference type="InterPro" id="IPR004843">
    <property type="entry name" value="Calcineurin-like_PHP"/>
</dbReference>
<keyword evidence="7" id="KW-0235">DNA replication</keyword>
<comment type="subunit">
    <text evidence="2 7">Heterodimer of SbcC and SbcD.</text>
</comment>
<evidence type="ECO:0000256" key="3">
    <source>
        <dbReference type="ARBA" id="ARBA00013365"/>
    </source>
</evidence>
<evidence type="ECO:0000259" key="8">
    <source>
        <dbReference type="Pfam" id="PF00149"/>
    </source>
</evidence>
<dbReference type="PANTHER" id="PTHR30337:SF0">
    <property type="entry name" value="NUCLEASE SBCCD SUBUNIT D"/>
    <property type="match status" value="1"/>
</dbReference>
<dbReference type="GO" id="GO:0008408">
    <property type="term" value="F:3'-5' exonuclease activity"/>
    <property type="evidence" value="ECO:0007669"/>
    <property type="project" value="InterPro"/>
</dbReference>
<evidence type="ECO:0000256" key="6">
    <source>
        <dbReference type="ARBA" id="ARBA00022839"/>
    </source>
</evidence>
<protein>
    <recommendedName>
        <fullName evidence="3 7">Nuclease SbcCD subunit D</fullName>
    </recommendedName>
</protein>
<dbReference type="RefSeq" id="WP_183304705.1">
    <property type="nucleotide sequence ID" value="NZ_JACIFD010000008.1"/>
</dbReference>
<dbReference type="InterPro" id="IPR026843">
    <property type="entry name" value="SbcD_C"/>
</dbReference>
<keyword evidence="11" id="KW-1185">Reference proteome</keyword>
<dbReference type="InterPro" id="IPR050535">
    <property type="entry name" value="DNA_Repair-Maintenance_Comp"/>
</dbReference>
<evidence type="ECO:0000256" key="5">
    <source>
        <dbReference type="ARBA" id="ARBA00022801"/>
    </source>
</evidence>
<reference evidence="10" key="1">
    <citation type="submission" date="2020-08" db="EMBL/GenBank/DDBJ databases">
        <title>Sequencing the genomes of 1000 actinobacteria strains.</title>
        <authorList>
            <person name="Klenk H.-P."/>
        </authorList>
    </citation>
    <scope>NUCLEOTIDE SEQUENCE [LARGE SCALE GENOMIC DNA]</scope>
    <source>
        <strain evidence="10">DSM 27064</strain>
    </source>
</reference>
<dbReference type="Pfam" id="PF00149">
    <property type="entry name" value="Metallophos"/>
    <property type="match status" value="1"/>
</dbReference>
<feature type="domain" description="Calcineurin-like phosphoesterase" evidence="8">
    <location>
        <begin position="1"/>
        <end position="123"/>
    </location>
</feature>
<name>A0A840DQ76_9MICO</name>
<organism evidence="10 11">
    <name type="scientific">Canibacter oris</name>
    <dbReference type="NCBI Taxonomy" id="1365628"/>
    <lineage>
        <taxon>Bacteria</taxon>
        <taxon>Bacillati</taxon>
        <taxon>Actinomycetota</taxon>
        <taxon>Actinomycetes</taxon>
        <taxon>Micrococcales</taxon>
        <taxon>Microbacteriaceae</taxon>
        <taxon>Canibacter</taxon>
    </lineage>
</organism>
<keyword evidence="6 7" id="KW-0269">Exonuclease</keyword>
<dbReference type="SUPFAM" id="SSF56300">
    <property type="entry name" value="Metallo-dependent phosphatases"/>
    <property type="match status" value="1"/>
</dbReference>
<comment type="similarity">
    <text evidence="1 7">Belongs to the SbcD family.</text>
</comment>
<dbReference type="GO" id="GO:0004519">
    <property type="term" value="F:endonuclease activity"/>
    <property type="evidence" value="ECO:0007669"/>
    <property type="project" value="UniProtKB-KW"/>
</dbReference>
<evidence type="ECO:0000256" key="2">
    <source>
        <dbReference type="ARBA" id="ARBA00011322"/>
    </source>
</evidence>
<keyword evidence="7" id="KW-0255">Endonuclease</keyword>
<evidence type="ECO:0000256" key="7">
    <source>
        <dbReference type="RuleBase" id="RU363069"/>
    </source>
</evidence>
<keyword evidence="7" id="KW-0233">DNA recombination</keyword>
<evidence type="ECO:0000313" key="11">
    <source>
        <dbReference type="Proteomes" id="UP000571183"/>
    </source>
</evidence>
<accession>A0A840DQ76</accession>
<dbReference type="PANTHER" id="PTHR30337">
    <property type="entry name" value="COMPONENT OF ATP-DEPENDENT DSDNA EXONUCLEASE"/>
    <property type="match status" value="1"/>
</dbReference>
<dbReference type="GO" id="GO:0006260">
    <property type="term" value="P:DNA replication"/>
    <property type="evidence" value="ECO:0007669"/>
    <property type="project" value="UniProtKB-KW"/>
</dbReference>
<feature type="domain" description="Nuclease SbcCD subunit D C-terminal" evidence="9">
    <location>
        <begin position="273"/>
        <end position="358"/>
    </location>
</feature>